<organism evidence="1 2">
    <name type="scientific">Kutzneria buriramensis</name>
    <dbReference type="NCBI Taxonomy" id="1045776"/>
    <lineage>
        <taxon>Bacteria</taxon>
        <taxon>Bacillati</taxon>
        <taxon>Actinomycetota</taxon>
        <taxon>Actinomycetes</taxon>
        <taxon>Pseudonocardiales</taxon>
        <taxon>Pseudonocardiaceae</taxon>
        <taxon>Kutzneria</taxon>
    </lineage>
</organism>
<name>A0A3E0GW16_9PSEU</name>
<protein>
    <submittedName>
        <fullName evidence="1">Uncharacterized protein</fullName>
    </submittedName>
</protein>
<keyword evidence="2" id="KW-1185">Reference proteome</keyword>
<proteinExistence type="predicted"/>
<dbReference type="EMBL" id="QUNO01000027">
    <property type="protein sequence ID" value="REH28459.1"/>
    <property type="molecule type" value="Genomic_DNA"/>
</dbReference>
<dbReference type="RefSeq" id="WP_170218171.1">
    <property type="nucleotide sequence ID" value="NZ_CP144375.1"/>
</dbReference>
<sequence length="47" mass="5400">MTTNDVHEGITDDLLDPLTDCVEPGETYWARPERSTPGRWTWAEYCA</sequence>
<comment type="caution">
    <text evidence="1">The sequence shown here is derived from an EMBL/GenBank/DDBJ whole genome shotgun (WGS) entry which is preliminary data.</text>
</comment>
<dbReference type="Proteomes" id="UP000256269">
    <property type="component" value="Unassembled WGS sequence"/>
</dbReference>
<evidence type="ECO:0000313" key="2">
    <source>
        <dbReference type="Proteomes" id="UP000256269"/>
    </source>
</evidence>
<evidence type="ECO:0000313" key="1">
    <source>
        <dbReference type="EMBL" id="REH28459.1"/>
    </source>
</evidence>
<gene>
    <name evidence="1" type="ORF">BCF44_12739</name>
</gene>
<reference evidence="1 2" key="1">
    <citation type="submission" date="2018-08" db="EMBL/GenBank/DDBJ databases">
        <title>Genomic Encyclopedia of Archaeal and Bacterial Type Strains, Phase II (KMG-II): from individual species to whole genera.</title>
        <authorList>
            <person name="Goeker M."/>
        </authorList>
    </citation>
    <scope>NUCLEOTIDE SEQUENCE [LARGE SCALE GENOMIC DNA]</scope>
    <source>
        <strain evidence="1 2">DSM 45791</strain>
    </source>
</reference>
<dbReference type="AlphaFoldDB" id="A0A3E0GW16"/>
<accession>A0A3E0GW16</accession>